<accession>A0A0E0DXY4</accession>
<keyword evidence="2" id="KW-1185">Reference proteome</keyword>
<dbReference type="HOGENOM" id="CLU_2417109_0_0_1"/>
<dbReference type="EnsemblPlants" id="OMERI06G06350.1">
    <property type="protein sequence ID" value="OMERI06G06350.1"/>
    <property type="gene ID" value="OMERI06G06350"/>
</dbReference>
<organism evidence="1">
    <name type="scientific">Oryza meridionalis</name>
    <dbReference type="NCBI Taxonomy" id="40149"/>
    <lineage>
        <taxon>Eukaryota</taxon>
        <taxon>Viridiplantae</taxon>
        <taxon>Streptophyta</taxon>
        <taxon>Embryophyta</taxon>
        <taxon>Tracheophyta</taxon>
        <taxon>Spermatophyta</taxon>
        <taxon>Magnoliopsida</taxon>
        <taxon>Liliopsida</taxon>
        <taxon>Poales</taxon>
        <taxon>Poaceae</taxon>
        <taxon>BOP clade</taxon>
        <taxon>Oryzoideae</taxon>
        <taxon>Oryzeae</taxon>
        <taxon>Oryzinae</taxon>
        <taxon>Oryza</taxon>
    </lineage>
</organism>
<reference evidence="1" key="1">
    <citation type="submission" date="2015-04" db="UniProtKB">
        <authorList>
            <consortium name="EnsemblPlants"/>
        </authorList>
    </citation>
    <scope>IDENTIFICATION</scope>
</reference>
<dbReference type="Gramene" id="OMERI06G06350.1">
    <property type="protein sequence ID" value="OMERI06G06350.1"/>
    <property type="gene ID" value="OMERI06G06350"/>
</dbReference>
<sequence length="98" mass="11106">MAVLKLLTEYVIDKNCLVGLQMIQSKEKEMSGLAYLVREIVDLLAGNREILLRKIHRDQNLVSHTLANRGRSDGLSSTWCGNNCSFISKFVRDDLIPE</sequence>
<evidence type="ECO:0008006" key="3">
    <source>
        <dbReference type="Google" id="ProtNLM"/>
    </source>
</evidence>
<proteinExistence type="predicted"/>
<dbReference type="STRING" id="40149.A0A0E0DXY4"/>
<reference evidence="1" key="2">
    <citation type="submission" date="2018-05" db="EMBL/GenBank/DDBJ databases">
        <title>OmerRS3 (Oryza meridionalis Reference Sequence Version 3).</title>
        <authorList>
            <person name="Zhang J."/>
            <person name="Kudrna D."/>
            <person name="Lee S."/>
            <person name="Talag J."/>
            <person name="Welchert J."/>
            <person name="Wing R.A."/>
        </authorList>
    </citation>
    <scope>NUCLEOTIDE SEQUENCE [LARGE SCALE GENOMIC DNA]</scope>
    <source>
        <strain evidence="1">cv. OR44</strain>
    </source>
</reference>
<dbReference type="AlphaFoldDB" id="A0A0E0DXY4"/>
<name>A0A0E0DXY4_9ORYZ</name>
<evidence type="ECO:0000313" key="1">
    <source>
        <dbReference type="EnsemblPlants" id="OMERI06G06350.1"/>
    </source>
</evidence>
<dbReference type="Proteomes" id="UP000008021">
    <property type="component" value="Chromosome 6"/>
</dbReference>
<protein>
    <recommendedName>
        <fullName evidence="3">RNase H type-1 domain-containing protein</fullName>
    </recommendedName>
</protein>
<evidence type="ECO:0000313" key="2">
    <source>
        <dbReference type="Proteomes" id="UP000008021"/>
    </source>
</evidence>